<dbReference type="EnsemblMetazoa" id="MESCA007705-RA">
    <property type="protein sequence ID" value="MESCA007705-PA"/>
    <property type="gene ID" value="MESCA007705"/>
</dbReference>
<evidence type="ECO:0000313" key="2">
    <source>
        <dbReference type="Proteomes" id="UP000015102"/>
    </source>
</evidence>
<organism evidence="1 2">
    <name type="scientific">Megaselia scalaris</name>
    <name type="common">Humpbacked fly</name>
    <name type="synonym">Phora scalaris</name>
    <dbReference type="NCBI Taxonomy" id="36166"/>
    <lineage>
        <taxon>Eukaryota</taxon>
        <taxon>Metazoa</taxon>
        <taxon>Ecdysozoa</taxon>
        <taxon>Arthropoda</taxon>
        <taxon>Hexapoda</taxon>
        <taxon>Insecta</taxon>
        <taxon>Pterygota</taxon>
        <taxon>Neoptera</taxon>
        <taxon>Endopterygota</taxon>
        <taxon>Diptera</taxon>
        <taxon>Brachycera</taxon>
        <taxon>Muscomorpha</taxon>
        <taxon>Platypezoidea</taxon>
        <taxon>Phoridae</taxon>
        <taxon>Megaseliini</taxon>
        <taxon>Megaselia</taxon>
    </lineage>
</organism>
<proteinExistence type="predicted"/>
<reference evidence="2" key="1">
    <citation type="submission" date="2013-02" db="EMBL/GenBank/DDBJ databases">
        <authorList>
            <person name="Hughes D."/>
        </authorList>
    </citation>
    <scope>NUCLEOTIDE SEQUENCE</scope>
    <source>
        <strain>Durham</strain>
        <strain evidence="2">NC isolate 2 -- Noor lab</strain>
    </source>
</reference>
<evidence type="ECO:0008006" key="3">
    <source>
        <dbReference type="Google" id="ProtNLM"/>
    </source>
</evidence>
<dbReference type="EMBL" id="CAQQ02049201">
    <property type="status" value="NOT_ANNOTATED_CDS"/>
    <property type="molecule type" value="Genomic_DNA"/>
</dbReference>
<evidence type="ECO:0000313" key="1">
    <source>
        <dbReference type="EnsemblMetazoa" id="MESCA007705-PA"/>
    </source>
</evidence>
<reference evidence="1" key="2">
    <citation type="submission" date="2015-06" db="UniProtKB">
        <authorList>
            <consortium name="EnsemblMetazoa"/>
        </authorList>
    </citation>
    <scope>IDENTIFICATION</scope>
</reference>
<protein>
    <recommendedName>
        <fullName evidence="3">Reverse transcriptase domain-containing protein</fullName>
    </recommendedName>
</protein>
<accession>T1GVB4</accession>
<name>T1GVB4_MEGSC</name>
<dbReference type="AlphaFoldDB" id="T1GVB4"/>
<dbReference type="Proteomes" id="UP000015102">
    <property type="component" value="Unassembled WGS sequence"/>
</dbReference>
<keyword evidence="2" id="KW-1185">Reference proteome</keyword>
<dbReference type="HOGENOM" id="CLU_2186935_0_0_1"/>
<sequence>MNQFGIPKLIKLYQITLRNTWSSRFSTRRRTIMIKKQKSGQFLTYANDIDVIGRTPSEVIDKFLAIEKLANSVGLNVSGSKTKFVISSNITFGHRTDKIKNKYNKSVKS</sequence>